<dbReference type="AlphaFoldDB" id="A0A4R4P9S9"/>
<dbReference type="InterPro" id="IPR045924">
    <property type="entry name" value="DUF6343"/>
</dbReference>
<evidence type="ECO:0000313" key="5">
    <source>
        <dbReference type="Proteomes" id="UP000475532"/>
    </source>
</evidence>
<accession>A0A4R4P9S9</accession>
<evidence type="ECO:0000313" key="4">
    <source>
        <dbReference type="Proteomes" id="UP000295431"/>
    </source>
</evidence>
<dbReference type="EMBL" id="JAAGLI010000783">
    <property type="protein sequence ID" value="NEA26527.1"/>
    <property type="molecule type" value="Genomic_DNA"/>
</dbReference>
<reference evidence="3 4" key="1">
    <citation type="submission" date="2019-03" db="EMBL/GenBank/DDBJ databases">
        <title>Draft genome sequences of novel Actinobacteria.</title>
        <authorList>
            <person name="Sahin N."/>
            <person name="Ay H."/>
            <person name="Saygin H."/>
        </authorList>
    </citation>
    <scope>NUCLEOTIDE SEQUENCE [LARGE SCALE GENOMIC DNA]</scope>
    <source>
        <strain evidence="3 4">DSM 45347</strain>
    </source>
</reference>
<organism evidence="3 4">
    <name type="scientific">Actinomadura bangladeshensis</name>
    <dbReference type="NCBI Taxonomy" id="453573"/>
    <lineage>
        <taxon>Bacteria</taxon>
        <taxon>Bacillati</taxon>
        <taxon>Actinomycetota</taxon>
        <taxon>Actinomycetes</taxon>
        <taxon>Streptosporangiales</taxon>
        <taxon>Thermomonosporaceae</taxon>
        <taxon>Actinomadura</taxon>
    </lineage>
</organism>
<keyword evidence="1" id="KW-0812">Transmembrane</keyword>
<reference evidence="2 5" key="2">
    <citation type="submission" date="2020-01" db="EMBL/GenBank/DDBJ databases">
        <title>Insect and environment-associated Actinomycetes.</title>
        <authorList>
            <person name="Currrie C."/>
            <person name="Chevrette M."/>
            <person name="Carlson C."/>
            <person name="Stubbendieck R."/>
            <person name="Wendt-Pienkowski E."/>
        </authorList>
    </citation>
    <scope>NUCLEOTIDE SEQUENCE [LARGE SCALE GENOMIC DNA]</scope>
    <source>
        <strain evidence="2 5">SID10258</strain>
    </source>
</reference>
<feature type="transmembrane region" description="Helical" evidence="1">
    <location>
        <begin position="12"/>
        <end position="32"/>
    </location>
</feature>
<protein>
    <submittedName>
        <fullName evidence="3">Uncharacterized protein</fullName>
    </submittedName>
</protein>
<proteinExistence type="predicted"/>
<dbReference type="Proteomes" id="UP000295431">
    <property type="component" value="Unassembled WGS sequence"/>
</dbReference>
<dbReference type="EMBL" id="SMJW01000018">
    <property type="protein sequence ID" value="TDC18584.1"/>
    <property type="molecule type" value="Genomic_DNA"/>
</dbReference>
<evidence type="ECO:0000313" key="3">
    <source>
        <dbReference type="EMBL" id="TDC18584.1"/>
    </source>
</evidence>
<gene>
    <name evidence="3" type="ORF">E1284_05950</name>
    <name evidence="2" type="ORF">G3I70_29120</name>
</gene>
<feature type="transmembrane region" description="Helical" evidence="1">
    <location>
        <begin position="38"/>
        <end position="59"/>
    </location>
</feature>
<dbReference type="Proteomes" id="UP000475532">
    <property type="component" value="Unassembled WGS sequence"/>
</dbReference>
<comment type="caution">
    <text evidence="3">The sequence shown here is derived from an EMBL/GenBank/DDBJ whole genome shotgun (WGS) entry which is preliminary data.</text>
</comment>
<keyword evidence="1" id="KW-0472">Membrane</keyword>
<keyword evidence="4" id="KW-1185">Reference proteome</keyword>
<dbReference type="Pfam" id="PF19870">
    <property type="entry name" value="DUF6343"/>
    <property type="match status" value="1"/>
</dbReference>
<evidence type="ECO:0000313" key="2">
    <source>
        <dbReference type="EMBL" id="NEA26527.1"/>
    </source>
</evidence>
<keyword evidence="1" id="KW-1133">Transmembrane helix</keyword>
<sequence length="64" mass="6227">MNARSPLGLRAVLSGIALVIAVAAAIVFALGAQGDGSWAAAGICAAVAVIAAVDLVVIARRARS</sequence>
<evidence type="ECO:0000256" key="1">
    <source>
        <dbReference type="SAM" id="Phobius"/>
    </source>
</evidence>
<name>A0A4R4P9S9_9ACTN</name>